<proteinExistence type="predicted"/>
<evidence type="ECO:0000313" key="1">
    <source>
        <dbReference type="EMBL" id="CAC9975372.1"/>
    </source>
</evidence>
<sequence>MKIPKEIAIQITDILGNNNPIENILFGFKFFESEDAYYTTSYFKTDNSGSIIITQNDLINKSELKWENDIESFQSIKTEVFVLDANSTKSVRGRSENYINITANTEAMEKHLKQSGFSDENITAATKAINNSATDQMEIYNLFKDSKNDMVEILTEKIDDIWKDNTNKIYKFIITKNQIT</sequence>
<keyword evidence="2" id="KW-1185">Reference proteome</keyword>
<dbReference type="RefSeq" id="WP_180858826.1">
    <property type="nucleotide sequence ID" value="NZ_CAIJDE010000048.1"/>
</dbReference>
<dbReference type="Proteomes" id="UP000533639">
    <property type="component" value="Unassembled WGS sequence"/>
</dbReference>
<organism evidence="1 2">
    <name type="scientific">Flavobacterium panici</name>
    <dbReference type="NCBI Taxonomy" id="2654843"/>
    <lineage>
        <taxon>Bacteria</taxon>
        <taxon>Pseudomonadati</taxon>
        <taxon>Bacteroidota</taxon>
        <taxon>Flavobacteriia</taxon>
        <taxon>Flavobacteriales</taxon>
        <taxon>Flavobacteriaceae</taxon>
        <taxon>Flavobacterium</taxon>
    </lineage>
</organism>
<protein>
    <submittedName>
        <fullName evidence="1">Uncharacterized protein</fullName>
    </submittedName>
</protein>
<evidence type="ECO:0000313" key="2">
    <source>
        <dbReference type="Proteomes" id="UP000533639"/>
    </source>
</evidence>
<accession>A0A9N8J537</accession>
<dbReference type="AlphaFoldDB" id="A0A9N8J537"/>
<comment type="caution">
    <text evidence="1">The sequence shown here is derived from an EMBL/GenBank/DDBJ whole genome shotgun (WGS) entry which is preliminary data.</text>
</comment>
<reference evidence="1 2" key="1">
    <citation type="submission" date="2020-06" db="EMBL/GenBank/DDBJ databases">
        <authorList>
            <person name="Criscuolo A."/>
        </authorList>
    </citation>
    <scope>NUCLEOTIDE SEQUENCE [LARGE SCALE GENOMIC DNA]</scope>
    <source>
        <strain evidence="1">PXU-55</strain>
    </source>
</reference>
<dbReference type="EMBL" id="CAIJDE010000048">
    <property type="protein sequence ID" value="CAC9975372.1"/>
    <property type="molecule type" value="Genomic_DNA"/>
</dbReference>
<name>A0A9N8J537_9FLAO</name>
<gene>
    <name evidence="1" type="ORF">FLAPXU55_03085</name>
</gene>